<reference evidence="2 3" key="1">
    <citation type="submission" date="2022-09" db="EMBL/GenBank/DDBJ databases">
        <title>Chelativorans salina sp. nov., a novel slightly halophilic bacterium isolated from a saline lake sediment enrichment.</title>
        <authorList>
            <person name="Gao L."/>
            <person name="Fang B.-Z."/>
            <person name="Li W.-J."/>
        </authorList>
    </citation>
    <scope>NUCLEOTIDE SEQUENCE [LARGE SCALE GENOMIC DNA]</scope>
    <source>
        <strain evidence="2 3">EGI FJ00035</strain>
    </source>
</reference>
<comment type="caution">
    <text evidence="2">The sequence shown here is derived from an EMBL/GenBank/DDBJ whole genome shotgun (WGS) entry which is preliminary data.</text>
</comment>
<protein>
    <recommendedName>
        <fullName evidence="4">Lipoprotein</fullName>
    </recommendedName>
</protein>
<evidence type="ECO:0000313" key="3">
    <source>
        <dbReference type="Proteomes" id="UP001320831"/>
    </source>
</evidence>
<dbReference type="PROSITE" id="PS51257">
    <property type="entry name" value="PROKAR_LIPOPROTEIN"/>
    <property type="match status" value="1"/>
</dbReference>
<name>A0ABT2LJR7_9HYPH</name>
<dbReference type="EMBL" id="JAOCZP010000002">
    <property type="protein sequence ID" value="MCT7374805.1"/>
    <property type="molecule type" value="Genomic_DNA"/>
</dbReference>
<keyword evidence="1" id="KW-0732">Signal</keyword>
<evidence type="ECO:0008006" key="4">
    <source>
        <dbReference type="Google" id="ProtNLM"/>
    </source>
</evidence>
<evidence type="ECO:0000256" key="1">
    <source>
        <dbReference type="SAM" id="SignalP"/>
    </source>
</evidence>
<sequence length="191" mass="19702">MRRFATIIGLMLLAPLFSACAGTDVSGLNPQPGRGIASVEAQRGDGGVAGSSASQAAAPMAQEGQTVAAVSTDARVQFAPVIGATEEALPPLSSRLSARARQRGIPITQGAGATHVVKGYFSAIADGNETTVIYVWDVLDPSGNRLHRIQGQQKVPGGEGDGWSSVTGQTMETIADRTVDDLAAWLTRDAS</sequence>
<dbReference type="Proteomes" id="UP001320831">
    <property type="component" value="Unassembled WGS sequence"/>
</dbReference>
<evidence type="ECO:0000313" key="2">
    <source>
        <dbReference type="EMBL" id="MCT7374805.1"/>
    </source>
</evidence>
<accession>A0ABT2LJR7</accession>
<gene>
    <name evidence="2" type="ORF">N5A92_07120</name>
</gene>
<dbReference type="RefSeq" id="WP_260901316.1">
    <property type="nucleotide sequence ID" value="NZ_JAOCZP010000002.1"/>
</dbReference>
<organism evidence="2 3">
    <name type="scientific">Chelativorans salis</name>
    <dbReference type="NCBI Taxonomy" id="2978478"/>
    <lineage>
        <taxon>Bacteria</taxon>
        <taxon>Pseudomonadati</taxon>
        <taxon>Pseudomonadota</taxon>
        <taxon>Alphaproteobacteria</taxon>
        <taxon>Hyphomicrobiales</taxon>
        <taxon>Phyllobacteriaceae</taxon>
        <taxon>Chelativorans</taxon>
    </lineage>
</organism>
<feature type="chain" id="PRO_5047372024" description="Lipoprotein" evidence="1">
    <location>
        <begin position="22"/>
        <end position="191"/>
    </location>
</feature>
<keyword evidence="3" id="KW-1185">Reference proteome</keyword>
<feature type="signal peptide" evidence="1">
    <location>
        <begin position="1"/>
        <end position="21"/>
    </location>
</feature>
<proteinExistence type="predicted"/>